<feature type="non-terminal residue" evidence="9">
    <location>
        <position position="800"/>
    </location>
</feature>
<dbReference type="Proteomes" id="UP000663860">
    <property type="component" value="Unassembled WGS sequence"/>
</dbReference>
<evidence type="ECO:0000256" key="7">
    <source>
        <dbReference type="SAM" id="SignalP"/>
    </source>
</evidence>
<evidence type="ECO:0000256" key="1">
    <source>
        <dbReference type="ARBA" id="ARBA00022669"/>
    </source>
</evidence>
<keyword evidence="5" id="KW-0325">Glycoprotein</keyword>
<dbReference type="InterPro" id="IPR002557">
    <property type="entry name" value="Chitin-bd_dom"/>
</dbReference>
<feature type="compositionally biased region" description="Low complexity" evidence="6">
    <location>
        <begin position="675"/>
        <end position="689"/>
    </location>
</feature>
<evidence type="ECO:0000256" key="5">
    <source>
        <dbReference type="ARBA" id="ARBA00023180"/>
    </source>
</evidence>
<evidence type="ECO:0000256" key="6">
    <source>
        <dbReference type="SAM" id="MobiDB-lite"/>
    </source>
</evidence>
<comment type="caution">
    <text evidence="9">The sequence shown here is derived from an EMBL/GenBank/DDBJ whole genome shotgun (WGS) entry which is preliminary data.</text>
</comment>
<keyword evidence="4" id="KW-1015">Disulfide bond</keyword>
<feature type="region of interest" description="Disordered" evidence="6">
    <location>
        <begin position="645"/>
        <end position="699"/>
    </location>
</feature>
<evidence type="ECO:0000256" key="2">
    <source>
        <dbReference type="ARBA" id="ARBA00022729"/>
    </source>
</evidence>
<feature type="compositionally biased region" description="Gly residues" evidence="6">
    <location>
        <begin position="658"/>
        <end position="667"/>
    </location>
</feature>
<dbReference type="SUPFAM" id="SSF57625">
    <property type="entry name" value="Invertebrate chitin-binding proteins"/>
    <property type="match status" value="3"/>
</dbReference>
<dbReference type="PANTHER" id="PTHR23301:SF0">
    <property type="entry name" value="CHITIN-BINDING TYPE-2 DOMAIN-CONTAINING PROTEIN-RELATED"/>
    <property type="match status" value="1"/>
</dbReference>
<dbReference type="Pfam" id="PF01607">
    <property type="entry name" value="CBM_14"/>
    <property type="match status" value="2"/>
</dbReference>
<keyword evidence="3" id="KW-0677">Repeat</keyword>
<organism evidence="9 10">
    <name type="scientific">Adineta steineri</name>
    <dbReference type="NCBI Taxonomy" id="433720"/>
    <lineage>
        <taxon>Eukaryota</taxon>
        <taxon>Metazoa</taxon>
        <taxon>Spiralia</taxon>
        <taxon>Gnathifera</taxon>
        <taxon>Rotifera</taxon>
        <taxon>Eurotatoria</taxon>
        <taxon>Bdelloidea</taxon>
        <taxon>Adinetida</taxon>
        <taxon>Adinetidae</taxon>
        <taxon>Adineta</taxon>
    </lineage>
</organism>
<dbReference type="PROSITE" id="PS50940">
    <property type="entry name" value="CHIT_BIND_II"/>
    <property type="match status" value="4"/>
</dbReference>
<dbReference type="EMBL" id="CAJNOE010001489">
    <property type="protein sequence ID" value="CAF1427656.1"/>
    <property type="molecule type" value="Genomic_DNA"/>
</dbReference>
<feature type="compositionally biased region" description="Low complexity" evidence="6">
    <location>
        <begin position="645"/>
        <end position="657"/>
    </location>
</feature>
<feature type="domain" description="Chitin-binding type-2" evidence="8">
    <location>
        <begin position="316"/>
        <end position="377"/>
    </location>
</feature>
<dbReference type="InterPro" id="IPR036508">
    <property type="entry name" value="Chitin-bd_dom_sf"/>
</dbReference>
<feature type="compositionally biased region" description="Polar residues" evidence="6">
    <location>
        <begin position="690"/>
        <end position="699"/>
    </location>
</feature>
<evidence type="ECO:0000313" key="9">
    <source>
        <dbReference type="EMBL" id="CAF1427656.1"/>
    </source>
</evidence>
<feature type="domain" description="Chitin-binding type-2" evidence="8">
    <location>
        <begin position="133"/>
        <end position="196"/>
    </location>
</feature>
<protein>
    <recommendedName>
        <fullName evidence="8">Chitin-binding type-2 domain-containing protein</fullName>
    </recommendedName>
</protein>
<evidence type="ECO:0000259" key="8">
    <source>
        <dbReference type="PROSITE" id="PS50940"/>
    </source>
</evidence>
<feature type="domain" description="Chitin-binding type-2" evidence="8">
    <location>
        <begin position="232"/>
        <end position="287"/>
    </location>
</feature>
<dbReference type="GO" id="GO:0005576">
    <property type="term" value="C:extracellular region"/>
    <property type="evidence" value="ECO:0007669"/>
    <property type="project" value="InterPro"/>
</dbReference>
<dbReference type="GO" id="GO:0008061">
    <property type="term" value="F:chitin binding"/>
    <property type="evidence" value="ECO:0007669"/>
    <property type="project" value="UniProtKB-KW"/>
</dbReference>
<evidence type="ECO:0000256" key="4">
    <source>
        <dbReference type="ARBA" id="ARBA00023157"/>
    </source>
</evidence>
<gene>
    <name evidence="9" type="ORF">IZO911_LOCUS41048</name>
</gene>
<reference evidence="9" key="1">
    <citation type="submission" date="2021-02" db="EMBL/GenBank/DDBJ databases">
        <authorList>
            <person name="Nowell W R."/>
        </authorList>
    </citation>
    <scope>NUCLEOTIDE SEQUENCE</scope>
</reference>
<accession>A0A815MQ41</accession>
<dbReference type="Gene3D" id="2.170.140.10">
    <property type="entry name" value="Chitin binding domain"/>
    <property type="match status" value="3"/>
</dbReference>
<dbReference type="PANTHER" id="PTHR23301">
    <property type="entry name" value="CHITIN BINDING PERITROPHIN-A"/>
    <property type="match status" value="1"/>
</dbReference>
<feature type="domain" description="Chitin-binding type-2" evidence="8">
    <location>
        <begin position="707"/>
        <end position="769"/>
    </location>
</feature>
<proteinExistence type="predicted"/>
<name>A0A815MQ41_9BILA</name>
<evidence type="ECO:0000256" key="3">
    <source>
        <dbReference type="ARBA" id="ARBA00022737"/>
    </source>
</evidence>
<evidence type="ECO:0000313" key="10">
    <source>
        <dbReference type="Proteomes" id="UP000663860"/>
    </source>
</evidence>
<dbReference type="SMART" id="SM00494">
    <property type="entry name" value="ChtBD2"/>
    <property type="match status" value="6"/>
</dbReference>
<feature type="signal peptide" evidence="7">
    <location>
        <begin position="1"/>
        <end position="16"/>
    </location>
</feature>
<sequence>MMRQQFLIGLLSILSAITIYLPAEVASFTRCPERGTTDSPTISYYSDEKFCNVYHKCNCSLTQCHVVESHVCPIAKVYSKEKATCLDIEEEGCDSTYVQWVQTHSSNSDDDKDKDTVAIMVSDSLLPSASSKDFECEQGQPGKFSDPNICNIFHVCITRNEKTVDQPFMCPYPTVFKSGPSGKMFCARPQANDCHGKAFYRTMEDSTNLAKNINMDNDDITSYRLPENTLMIEKCTKSGLYPDSLYCNAYHKCTTKNEDEQYLCENQLLFNPESNICDYPINVVCGGKGLLRRPTGFSNGTVVNSSYIMVYGTELRPDCPSDVSNVLVADMNYCNVFYHCQSGRGSVYMCREGTVFDSTNQEGVSSCRLEELIDCGNRLILTSQGKRSSTYIKKDKPMTNTNFFGFDTNQSKEKNMILTKNLHPKYSNFILLPPPMQNQKVIVNVPFDCKGRIDGHWRDTRYCDVFHACIAGEQKRSYGCNQIGERFYFDDASQKCEFASRNQNGCQSNQYYTAIEAIPAVPGAQLSTEAPTEPWKIFIQSREQFSCSGKQDGFYASRWCNVFYRCFTGIASAFLCPKMPSGARLWWVQHGSPQGIAQETAQCTWPCETGRRCSSSGGIIVDSGSTVSESQQEAETVFSQSLCTTSSSSSGNFNPGTSSGGSGGGSGSFVPQIPSTSGSSNAGNSGSVNPGTGSQPNIDGSFTVDSDVSCIGQADGVFLGSRYCNVFHRCVSGTRRDFRCPRATNTPYDLWWNQQTQQCDWPCRIQCSGSVYGTSTSSQQVRTENALLFSNECAGYQVNV</sequence>
<dbReference type="AlphaFoldDB" id="A0A815MQ41"/>
<dbReference type="InterPro" id="IPR051940">
    <property type="entry name" value="Chitin_bind-dev_reg"/>
</dbReference>
<keyword evidence="1" id="KW-0147">Chitin-binding</keyword>
<feature type="chain" id="PRO_5032433619" description="Chitin-binding type-2 domain-containing protein" evidence="7">
    <location>
        <begin position="17"/>
        <end position="800"/>
    </location>
</feature>
<keyword evidence="2 7" id="KW-0732">Signal</keyword>